<keyword evidence="10" id="KW-0539">Nucleus</keyword>
<accession>A0A0E9NNX5</accession>
<gene>
    <name evidence="18" type="ORF">G7K_5602-t1</name>
</gene>
<organism evidence="18 19">
    <name type="scientific">Saitoella complicata (strain BCRC 22490 / CBS 7301 / JCM 7358 / NBRC 10748 / NRRL Y-17804)</name>
    <dbReference type="NCBI Taxonomy" id="698492"/>
    <lineage>
        <taxon>Eukaryota</taxon>
        <taxon>Fungi</taxon>
        <taxon>Dikarya</taxon>
        <taxon>Ascomycota</taxon>
        <taxon>Taphrinomycotina</taxon>
        <taxon>Taphrinomycotina incertae sedis</taxon>
        <taxon>Saitoella</taxon>
    </lineage>
</organism>
<feature type="compositionally biased region" description="Polar residues" evidence="14">
    <location>
        <begin position="1036"/>
        <end position="1057"/>
    </location>
</feature>
<dbReference type="GO" id="GO:0061630">
    <property type="term" value="F:ubiquitin protein ligase activity"/>
    <property type="evidence" value="ECO:0007669"/>
    <property type="project" value="UniProtKB-ARBA"/>
</dbReference>
<feature type="domain" description="C3H1-type" evidence="17">
    <location>
        <begin position="216"/>
        <end position="243"/>
    </location>
</feature>
<dbReference type="SMART" id="SM00361">
    <property type="entry name" value="RRM_1"/>
    <property type="match status" value="1"/>
</dbReference>
<dbReference type="GO" id="GO:0051254">
    <property type="term" value="P:positive regulation of RNA metabolic process"/>
    <property type="evidence" value="ECO:0007669"/>
    <property type="project" value="UniProtKB-ARBA"/>
</dbReference>
<dbReference type="InterPro" id="IPR000571">
    <property type="entry name" value="Znf_CCCH"/>
</dbReference>
<dbReference type="GO" id="GO:0000956">
    <property type="term" value="P:nuclear-transcribed mRNA catabolic process"/>
    <property type="evidence" value="ECO:0007669"/>
    <property type="project" value="UniProtKB-ARBA"/>
</dbReference>
<feature type="compositionally biased region" description="Polar residues" evidence="14">
    <location>
        <begin position="923"/>
        <end position="945"/>
    </location>
</feature>
<feature type="compositionally biased region" description="Basic and acidic residues" evidence="14">
    <location>
        <begin position="989"/>
        <end position="1000"/>
    </location>
</feature>
<feature type="region of interest" description="Disordered" evidence="14">
    <location>
        <begin position="979"/>
        <end position="1067"/>
    </location>
</feature>
<comment type="caution">
    <text evidence="18">The sequence shown here is derived from an EMBL/GenBank/DDBJ whole genome shotgun (WGS) entry which is preliminary data.</text>
</comment>
<sequence>MMNDSYISDDEEDLECPLCMEEMDLSDRNFKPCPCGYQVCRFCWNHIRENLNGRCPACRRLYSEETVEFKPMTAEEYKTDQNRLRRVQNEKKLKEKERREMEAASRKHLANMRVVQKNLVYVTGLSPKIANEELLQTLRGPDYFGQYGKISKIVINKKNPTAMSPAASAVAHASGQIGPSGTLGVYITYATKEAAARAIAAVDGSVNDGRILRASYGTTKYCSAYLRNQPCPNPNCMYLHEPGEDIESYTREDLSTIQHTAKQAEFRPTPTPPQSATPQPTRVIPSAVSRPRGGFDMEYSGSSDAEGSALPATASWASNSKPAPPPAPKEEEQRKARVIRLGPTPKPVAAPKSVDKTKPEPLPQAPVQNEVKEKVEEKEKVVSPVKPIPTKAENATAGRAPVAAAPIAPPKPVEAPVAVAAAPAPAPVQEKQAPKILTQKRARSPTDLFDNMLQVLASSPFKFVFAASVASSPDFAEAKAAPSFFTFDREAGLKQRDTARQAREAEQKARAAKVAASARAEPPVLSRNFDPFALVEADKMSASGSASGSGNGHKRQGSRYGFTGSAPEVRAAPGLGGAPAAPAGFAGRTAPPPGVTPPPGQHVRMGGAPGLGFAAQGTATPPPPGIYAAPEQQQQPVGSAAQFGDLQIGGGAPNGAGVDQKSDLLQQFFKNAAAQPQGQGQVPTGPRGGPELQDPAIMSMRVSPAQVQGMQPTQDDQDAPISFNSSALLDEEDSEPKLSTNPSTIPETKPERTNVDPVSVVENKNFPSLPSGAVRTGESIARKAAADIPTAISRPNTGKSTASSASAGSFAAVAQATAATTVPAPSTPVSTVVAPVAAEPARPSTPVRKASTITLPPSYSAPVTMPQTPAPATKPEVAAMPVTMPVTPRQEPVAFKQPVKGRVITIPSAAPSTPAASALTSAVESPSTPAKPTYIEMNSTPSVIVSKSKKKREAEKAAAARKGEIEVVVQQAPVEIAPIIGRQKKQKKEKPPKEPKEPKEGTTPLTTAAVKELRDESGRQRENSVDSSSSAAVSSMNETRPGTPGITRSGTPQSTASGPAGGANEPLSKEFNALDAIASLAAEMDLANHVFFRPVLGLNAQFSFTEEEIRNGEEFLNATAAARKAAEVLAAKLDVSLPAVEDLVNGGVDIIPARDLTEQILRGKKFIEELEKKVTLTRREAEQWEKKVEKAARKNRKLMKIEVSGA</sequence>
<feature type="compositionally biased region" description="Polar residues" evidence="14">
    <location>
        <begin position="737"/>
        <end position="746"/>
    </location>
</feature>
<feature type="region of interest" description="Disordered" evidence="14">
    <location>
        <begin position="786"/>
        <end position="875"/>
    </location>
</feature>
<keyword evidence="4 12" id="KW-0863">Zinc-finger</keyword>
<dbReference type="STRING" id="698492.A0A0E9NNX5"/>
<dbReference type="Gene3D" id="3.30.70.330">
    <property type="match status" value="1"/>
</dbReference>
<feature type="region of interest" description="Disordered" evidence="14">
    <location>
        <begin position="541"/>
        <end position="774"/>
    </location>
</feature>
<evidence type="ECO:0000256" key="10">
    <source>
        <dbReference type="ARBA" id="ARBA00023242"/>
    </source>
</evidence>
<feature type="compositionally biased region" description="Low complexity" evidence="14">
    <location>
        <begin position="675"/>
        <end position="685"/>
    </location>
</feature>
<evidence type="ECO:0000256" key="3">
    <source>
        <dbReference type="ARBA" id="ARBA00022723"/>
    </source>
</evidence>
<evidence type="ECO:0000259" key="15">
    <source>
        <dbReference type="PROSITE" id="PS50089"/>
    </source>
</evidence>
<feature type="region of interest" description="Disordered" evidence="14">
    <location>
        <begin position="911"/>
        <end position="949"/>
    </location>
</feature>
<feature type="domain" description="RRM" evidence="16">
    <location>
        <begin position="118"/>
        <end position="219"/>
    </location>
</feature>
<name>A0A0E9NNX5_SAICN</name>
<dbReference type="CDD" id="cd12438">
    <property type="entry name" value="RRM_CNOT4"/>
    <property type="match status" value="1"/>
</dbReference>
<dbReference type="FunFam" id="3.30.40.10:FF:000006">
    <property type="entry name" value="CCR4-NOT transcription complex subunit 4"/>
    <property type="match status" value="1"/>
</dbReference>
<evidence type="ECO:0000256" key="5">
    <source>
        <dbReference type="ARBA" id="ARBA00022833"/>
    </source>
</evidence>
<dbReference type="PANTHER" id="PTHR12603:SF0">
    <property type="entry name" value="CCR4-NOT TRANSCRIPTION COMPLEX SUBUNIT 4"/>
    <property type="match status" value="1"/>
</dbReference>
<dbReference type="GO" id="GO:0005634">
    <property type="term" value="C:nucleus"/>
    <property type="evidence" value="ECO:0007669"/>
    <property type="project" value="UniProtKB-SubCell"/>
</dbReference>
<evidence type="ECO:0000256" key="8">
    <source>
        <dbReference type="ARBA" id="ARBA00023054"/>
    </source>
</evidence>
<keyword evidence="7" id="KW-0805">Transcription regulation</keyword>
<feature type="coiled-coil region" evidence="13">
    <location>
        <begin position="77"/>
        <end position="107"/>
    </location>
</feature>
<dbReference type="GO" id="GO:0030015">
    <property type="term" value="C:CCR4-NOT core complex"/>
    <property type="evidence" value="ECO:0007669"/>
    <property type="project" value="UniProtKB-ARBA"/>
</dbReference>
<keyword evidence="19" id="KW-1185">Reference proteome</keyword>
<dbReference type="InterPro" id="IPR012677">
    <property type="entry name" value="Nucleotide-bd_a/b_plait_sf"/>
</dbReference>
<evidence type="ECO:0000259" key="17">
    <source>
        <dbReference type="PROSITE" id="PS50103"/>
    </source>
</evidence>
<reference evidence="18 19" key="3">
    <citation type="journal article" date="2015" name="Genome Announc.">
        <title>Draft Genome Sequence of the Archiascomycetous Yeast Saitoella complicata.</title>
        <authorList>
            <person name="Yamauchi K."/>
            <person name="Kondo S."/>
            <person name="Hamamoto M."/>
            <person name="Takahashi Y."/>
            <person name="Ogura Y."/>
            <person name="Hayashi T."/>
            <person name="Nishida H."/>
        </authorList>
    </citation>
    <scope>NUCLEOTIDE SEQUENCE [LARGE SCALE GENOMIC DNA]</scope>
    <source>
        <strain evidence="18 19">NRRL Y-17804</strain>
    </source>
</reference>
<dbReference type="InterPro" id="IPR013083">
    <property type="entry name" value="Znf_RING/FYVE/PHD"/>
</dbReference>
<evidence type="ECO:0000256" key="2">
    <source>
        <dbReference type="ARBA" id="ARBA00022491"/>
    </source>
</evidence>
<feature type="compositionally biased region" description="Pro residues" evidence="14">
    <location>
        <begin position="590"/>
        <end position="600"/>
    </location>
</feature>
<protein>
    <recommendedName>
        <fullName evidence="20">RING-type domain-containing protein</fullName>
    </recommendedName>
</protein>
<evidence type="ECO:0000256" key="4">
    <source>
        <dbReference type="ARBA" id="ARBA00022771"/>
    </source>
</evidence>
<feature type="compositionally biased region" description="Basic and acidic residues" evidence="14">
    <location>
        <begin position="370"/>
        <end position="381"/>
    </location>
</feature>
<feature type="compositionally biased region" description="Polar residues" evidence="14">
    <location>
        <begin position="705"/>
        <end position="714"/>
    </location>
</feature>
<keyword evidence="9" id="KW-0804">Transcription</keyword>
<dbReference type="CDD" id="cd16618">
    <property type="entry name" value="mRING-HC-C4C4_CNOT4"/>
    <property type="match status" value="1"/>
</dbReference>
<dbReference type="Pfam" id="PF14570">
    <property type="entry name" value="zf-RING_4"/>
    <property type="match status" value="1"/>
</dbReference>
<dbReference type="GO" id="GO:0016567">
    <property type="term" value="P:protein ubiquitination"/>
    <property type="evidence" value="ECO:0007669"/>
    <property type="project" value="TreeGrafter"/>
</dbReference>
<feature type="zinc finger region" description="C3H1-type" evidence="12">
    <location>
        <begin position="216"/>
        <end position="243"/>
    </location>
</feature>
<evidence type="ECO:0000256" key="11">
    <source>
        <dbReference type="PROSITE-ProRule" id="PRU00176"/>
    </source>
</evidence>
<evidence type="ECO:0008006" key="20">
    <source>
        <dbReference type="Google" id="ProtNLM"/>
    </source>
</evidence>
<dbReference type="EMBL" id="BACD03000047">
    <property type="protein sequence ID" value="GAO51503.1"/>
    <property type="molecule type" value="Genomic_DNA"/>
</dbReference>
<feature type="compositionally biased region" description="Low complexity" evidence="14">
    <location>
        <begin position="1025"/>
        <end position="1035"/>
    </location>
</feature>
<feature type="compositionally biased region" description="Basic and acidic residues" evidence="14">
    <location>
        <begin position="493"/>
        <end position="509"/>
    </location>
</feature>
<proteinExistence type="predicted"/>
<evidence type="ECO:0000259" key="16">
    <source>
        <dbReference type="PROSITE" id="PS50102"/>
    </source>
</evidence>
<comment type="subcellular location">
    <subcellularLocation>
        <location evidence="1">Nucleus</location>
    </subcellularLocation>
</comment>
<evidence type="ECO:0000256" key="1">
    <source>
        <dbReference type="ARBA" id="ARBA00004123"/>
    </source>
</evidence>
<dbReference type="Gene3D" id="3.30.40.10">
    <property type="entry name" value="Zinc/RING finger domain, C3HC4 (zinc finger)"/>
    <property type="match status" value="1"/>
</dbReference>
<dbReference type="SUPFAM" id="SSF57850">
    <property type="entry name" value="RING/U-box"/>
    <property type="match status" value="1"/>
</dbReference>
<dbReference type="OMA" id="TIQHTAK"/>
<dbReference type="InterPro" id="IPR001841">
    <property type="entry name" value="Znf_RING"/>
</dbReference>
<keyword evidence="8 13" id="KW-0175">Coiled coil</keyword>
<dbReference type="InterPro" id="IPR003954">
    <property type="entry name" value="RRM_euk-type"/>
</dbReference>
<keyword evidence="2" id="KW-0678">Repressor</keyword>
<evidence type="ECO:0000256" key="7">
    <source>
        <dbReference type="ARBA" id="ARBA00023015"/>
    </source>
</evidence>
<dbReference type="InterPro" id="IPR035979">
    <property type="entry name" value="RBD_domain_sf"/>
</dbReference>
<dbReference type="GO" id="GO:0003723">
    <property type="term" value="F:RNA binding"/>
    <property type="evidence" value="ECO:0007669"/>
    <property type="project" value="UniProtKB-UniRule"/>
</dbReference>
<evidence type="ECO:0000313" key="19">
    <source>
        <dbReference type="Proteomes" id="UP000033140"/>
    </source>
</evidence>
<feature type="compositionally biased region" description="Basic and acidic residues" evidence="14">
    <location>
        <begin position="1011"/>
        <end position="1024"/>
    </location>
</feature>
<dbReference type="PROSITE" id="PS50103">
    <property type="entry name" value="ZF_C3H1"/>
    <property type="match status" value="1"/>
</dbReference>
<feature type="compositionally biased region" description="Low complexity" evidence="14">
    <location>
        <begin position="578"/>
        <end position="589"/>
    </location>
</feature>
<keyword evidence="5 12" id="KW-0862">Zinc</keyword>
<evidence type="ECO:0000256" key="14">
    <source>
        <dbReference type="SAM" id="MobiDB-lite"/>
    </source>
</evidence>
<keyword evidence="6 11" id="KW-0694">RNA-binding</keyword>
<dbReference type="InterPro" id="IPR000504">
    <property type="entry name" value="RRM_dom"/>
</dbReference>
<dbReference type="Proteomes" id="UP000033140">
    <property type="component" value="Unassembled WGS sequence"/>
</dbReference>
<dbReference type="FunFam" id="3.30.70.330:FF:000257">
    <property type="entry name" value="CCR4-NOT core complex subunit Not4"/>
    <property type="match status" value="1"/>
</dbReference>
<feature type="compositionally biased region" description="Low complexity" evidence="14">
    <location>
        <begin position="911"/>
        <end position="922"/>
    </location>
</feature>
<reference evidence="18 19" key="1">
    <citation type="journal article" date="2011" name="J. Gen. Appl. Microbiol.">
        <title>Draft genome sequencing of the enigmatic yeast Saitoella complicata.</title>
        <authorList>
            <person name="Nishida H."/>
            <person name="Hamamoto M."/>
            <person name="Sugiyama J."/>
        </authorList>
    </citation>
    <scope>NUCLEOTIDE SEQUENCE [LARGE SCALE GENOMIC DNA]</scope>
    <source>
        <strain evidence="18 19">NRRL Y-17804</strain>
    </source>
</reference>
<evidence type="ECO:0000256" key="13">
    <source>
        <dbReference type="SAM" id="Coils"/>
    </source>
</evidence>
<dbReference type="PROSITE" id="PS50089">
    <property type="entry name" value="ZF_RING_2"/>
    <property type="match status" value="1"/>
</dbReference>
<dbReference type="GO" id="GO:0010557">
    <property type="term" value="P:positive regulation of macromolecule biosynthetic process"/>
    <property type="evidence" value="ECO:0007669"/>
    <property type="project" value="UniProtKB-ARBA"/>
</dbReference>
<feature type="region of interest" description="Disordered" evidence="14">
    <location>
        <begin position="261"/>
        <end position="401"/>
    </location>
</feature>
<evidence type="ECO:0000313" key="18">
    <source>
        <dbReference type="EMBL" id="GAO51503.1"/>
    </source>
</evidence>
<feature type="coiled-coil region" evidence="13">
    <location>
        <begin position="1167"/>
        <end position="1201"/>
    </location>
</feature>
<reference evidence="18 19" key="2">
    <citation type="journal article" date="2014" name="J. Gen. Appl. Microbiol.">
        <title>The early diverging ascomycetous budding yeast Saitoella complicata has three histone deacetylases belonging to the Clr6, Hos2, and Rpd3 lineages.</title>
        <authorList>
            <person name="Nishida H."/>
            <person name="Matsumoto T."/>
            <person name="Kondo S."/>
            <person name="Hamamoto M."/>
            <person name="Yoshikawa H."/>
        </authorList>
    </citation>
    <scope>NUCLEOTIDE SEQUENCE [LARGE SCALE GENOMIC DNA]</scope>
    <source>
        <strain evidence="18 19">NRRL Y-17804</strain>
    </source>
</reference>
<dbReference type="InterPro" id="IPR039515">
    <property type="entry name" value="NOT4_mRING-HC-C4C4"/>
</dbReference>
<dbReference type="PANTHER" id="PTHR12603">
    <property type="entry name" value="CCR4-NOT TRANSCRIPTION COMPLEX RELATED"/>
    <property type="match status" value="1"/>
</dbReference>
<feature type="compositionally biased region" description="Low complexity" evidence="14">
    <location>
        <begin position="800"/>
        <end position="844"/>
    </location>
</feature>
<dbReference type="InterPro" id="IPR034261">
    <property type="entry name" value="CNOT4_RRM"/>
</dbReference>
<evidence type="ECO:0000256" key="12">
    <source>
        <dbReference type="PROSITE-ProRule" id="PRU00723"/>
    </source>
</evidence>
<dbReference type="SUPFAM" id="SSF54928">
    <property type="entry name" value="RNA-binding domain, RBD"/>
    <property type="match status" value="1"/>
</dbReference>
<dbReference type="InterPro" id="IPR039780">
    <property type="entry name" value="Mot2"/>
</dbReference>
<keyword evidence="3 12" id="KW-0479">Metal-binding</keyword>
<dbReference type="GO" id="GO:0008270">
    <property type="term" value="F:zinc ion binding"/>
    <property type="evidence" value="ECO:0007669"/>
    <property type="project" value="UniProtKB-KW"/>
</dbReference>
<dbReference type="AlphaFoldDB" id="A0A0E9NNX5"/>
<evidence type="ECO:0000256" key="9">
    <source>
        <dbReference type="ARBA" id="ARBA00023163"/>
    </source>
</evidence>
<dbReference type="PROSITE" id="PS50102">
    <property type="entry name" value="RRM"/>
    <property type="match status" value="1"/>
</dbReference>
<feature type="region of interest" description="Disordered" evidence="14">
    <location>
        <begin position="493"/>
        <end position="521"/>
    </location>
</feature>
<evidence type="ECO:0000256" key="6">
    <source>
        <dbReference type="ARBA" id="ARBA00022884"/>
    </source>
</evidence>
<feature type="domain" description="RING-type" evidence="15">
    <location>
        <begin position="16"/>
        <end position="59"/>
    </location>
</feature>